<evidence type="ECO:0000256" key="2">
    <source>
        <dbReference type="SAM" id="SignalP"/>
    </source>
</evidence>
<evidence type="ECO:0000256" key="1">
    <source>
        <dbReference type="SAM" id="MobiDB-lite"/>
    </source>
</evidence>
<dbReference type="PANTHER" id="PTHR12319">
    <property type="entry name" value="CYSTATIN-RELATED"/>
    <property type="match status" value="1"/>
</dbReference>
<name>A0A8S1S426_PAROT</name>
<dbReference type="AlphaFoldDB" id="A0A8S1S426"/>
<dbReference type="Proteomes" id="UP000683925">
    <property type="component" value="Unassembled WGS sequence"/>
</dbReference>
<accession>A0A8S1S426</accession>
<gene>
    <name evidence="3" type="ORF">POCTA_138.1.T0070221</name>
</gene>
<feature type="signal peptide" evidence="2">
    <location>
        <begin position="1"/>
        <end position="15"/>
    </location>
</feature>
<feature type="compositionally biased region" description="Polar residues" evidence="1">
    <location>
        <begin position="517"/>
        <end position="530"/>
    </location>
</feature>
<proteinExistence type="predicted"/>
<organism evidence="3 4">
    <name type="scientific">Paramecium octaurelia</name>
    <dbReference type="NCBI Taxonomy" id="43137"/>
    <lineage>
        <taxon>Eukaryota</taxon>
        <taxon>Sar</taxon>
        <taxon>Alveolata</taxon>
        <taxon>Ciliophora</taxon>
        <taxon>Intramacronucleata</taxon>
        <taxon>Oligohymenophorea</taxon>
        <taxon>Peniculida</taxon>
        <taxon>Parameciidae</taxon>
        <taxon>Paramecium</taxon>
    </lineage>
</organism>
<evidence type="ECO:0000313" key="4">
    <source>
        <dbReference type="Proteomes" id="UP000683925"/>
    </source>
</evidence>
<reference evidence="3" key="1">
    <citation type="submission" date="2021-01" db="EMBL/GenBank/DDBJ databases">
        <authorList>
            <consortium name="Genoscope - CEA"/>
            <person name="William W."/>
        </authorList>
    </citation>
    <scope>NUCLEOTIDE SEQUENCE</scope>
</reference>
<evidence type="ECO:0008006" key="5">
    <source>
        <dbReference type="Google" id="ProtNLM"/>
    </source>
</evidence>
<dbReference type="OrthoDB" id="311714at2759"/>
<evidence type="ECO:0000313" key="3">
    <source>
        <dbReference type="EMBL" id="CAD8136121.1"/>
    </source>
</evidence>
<comment type="caution">
    <text evidence="3">The sequence shown here is derived from an EMBL/GenBank/DDBJ whole genome shotgun (WGS) entry which is preliminary data.</text>
</comment>
<sequence>MKLLTLIALIFMVTANDIVVIPENIKKILNQSPEIKKSQIAKKLLENEKPFERLQDLNQVLDQSDHIKNSIQFIKVAQNTQNTSSSNYTYPNQTYNYTYTNYSQPTSPYVYSNQSNGSNSTNQTNSTYSNNYYYNTSYPVQNTSVNNYVTQSSTNSTSITCQVGYYLQNTDCLSCMANCAICSSAYVCDSCFQGYSLFTTGCQLNNTQNSTSNSSVIFDTSTGTNITNYNNTSYNTTDNTYDNSTSYNNTNQTYQNQTYNNQTYHNYSDISRIRERFNQSRVHLKLRDNLNRKGITNLTQIISYYNQSSHQYNKIVLFNEATTGTKQVGNQYYFYQNNSLVVLNQEFDTNGNIIYRSINYDFSIYVQKEQGSLNQDQNKEIYGTIVYGNDNFNATYNKDIEVQGQEHSSNFEMDQQSTGQANYNRNSSEASVSYHNNSFGYQQNYQSNYNYNQTSDVQSYSNSNSQFENQFNYSRYANFDQHYSNSSSSYSNNASSYSYNDEYSYLNGSGYEKENSQESNSQANGQSASVNYHGDKQSYSSNSSSNDFKDSSLNGVFTQNYSLANQTEFQYNANSSSTDYQSDWYSYSQSASSNQYKNIDSTEVQNNGDLYNVSDIYGYKSNSNYNSDYGYQSDLSTLESVDAHSVQVTNDNATITKVNATISQYNSSNTNYHGYPQYNESQASRDVNLTVTDNKQQFNQLRGSKKLATGSWSEVNQREFASSNAQIIEEARLAISKKFQPEEEGYQFDSILSIKEQIVAGINYNIKLRYLNSNSNSIIYEVVLYTIPWANQPNQIVSCSRFDQAEI</sequence>
<feature type="chain" id="PRO_5035918655" description="Cysteine proteinase inhibitor" evidence="2">
    <location>
        <begin position="16"/>
        <end position="807"/>
    </location>
</feature>
<feature type="region of interest" description="Disordered" evidence="1">
    <location>
        <begin position="508"/>
        <end position="548"/>
    </location>
</feature>
<feature type="region of interest" description="Disordered" evidence="1">
    <location>
        <begin position="406"/>
        <end position="433"/>
    </location>
</feature>
<keyword evidence="4" id="KW-1185">Reference proteome</keyword>
<dbReference type="EMBL" id="CAJJDP010000006">
    <property type="protein sequence ID" value="CAD8136121.1"/>
    <property type="molecule type" value="Genomic_DNA"/>
</dbReference>
<dbReference type="InterPro" id="IPR053128">
    <property type="entry name" value="Cystatin-like"/>
</dbReference>
<protein>
    <recommendedName>
        <fullName evidence="5">Cysteine proteinase inhibitor</fullName>
    </recommendedName>
</protein>
<dbReference type="PANTHER" id="PTHR12319:SF2">
    <property type="entry name" value="CYSTATIN-LIKE PROTEIN-RELATED"/>
    <property type="match status" value="1"/>
</dbReference>
<keyword evidence="2" id="KW-0732">Signal</keyword>
<dbReference type="OMA" id="EYISWFE"/>